<dbReference type="EMBL" id="QICM01000035">
    <property type="protein sequence ID" value="PXV62303.1"/>
    <property type="molecule type" value="Genomic_DNA"/>
</dbReference>
<dbReference type="Proteomes" id="UP000247389">
    <property type="component" value="Unassembled WGS sequence"/>
</dbReference>
<evidence type="ECO:0000256" key="1">
    <source>
        <dbReference type="ARBA" id="ARBA00006464"/>
    </source>
</evidence>
<proteinExistence type="inferred from homology"/>
<dbReference type="AlphaFoldDB" id="A0A318DXV0"/>
<accession>A0A318DXV0</accession>
<evidence type="ECO:0000313" key="4">
    <source>
        <dbReference type="EMBL" id="PXV62303.1"/>
    </source>
</evidence>
<dbReference type="GO" id="GO:0016780">
    <property type="term" value="F:phosphotransferase activity, for other substituted phosphate groups"/>
    <property type="evidence" value="ECO:0007669"/>
    <property type="project" value="TreeGrafter"/>
</dbReference>
<keyword evidence="2" id="KW-0472">Membrane</keyword>
<feature type="transmembrane region" description="Helical" evidence="2">
    <location>
        <begin position="12"/>
        <end position="31"/>
    </location>
</feature>
<dbReference type="InterPro" id="IPR003362">
    <property type="entry name" value="Bact_transf"/>
</dbReference>
<evidence type="ECO:0000256" key="2">
    <source>
        <dbReference type="SAM" id="Phobius"/>
    </source>
</evidence>
<sequence>MTKRIFDIILSILLIIILSPLLLVIALIVRIESNGPAIFKQKRTGQYGRDFIIYKFRTMYHHTPKNKASRDLDNREDYITSFGNFLRVTSLDELPQLFNIIKGEMSFVGPRPLILAEKEFHQARKNKGVYQAKPGVTGYAQINGRDHCSFKEKIDLDKYYVENQSLWLDLKIIIKTGIKVLKREDIYEHQKADDKAETFLEKLFKSK</sequence>
<evidence type="ECO:0000259" key="3">
    <source>
        <dbReference type="Pfam" id="PF02397"/>
    </source>
</evidence>
<keyword evidence="2" id="KW-0812">Transmembrane</keyword>
<evidence type="ECO:0000313" key="5">
    <source>
        <dbReference type="Proteomes" id="UP000247389"/>
    </source>
</evidence>
<dbReference type="PANTHER" id="PTHR30576:SF10">
    <property type="entry name" value="SLL5057 PROTEIN"/>
    <property type="match status" value="1"/>
</dbReference>
<reference evidence="4 5" key="1">
    <citation type="submission" date="2018-04" db="EMBL/GenBank/DDBJ databases">
        <title>Subsurface microbial communities from deep shales in Ohio and West Virginia, USA.</title>
        <authorList>
            <person name="Wrighton K."/>
        </authorList>
    </citation>
    <scope>NUCLEOTIDE SEQUENCE [LARGE SCALE GENOMIC DNA]</scope>
    <source>
        <strain evidence="4 5">MSL28</strain>
    </source>
</reference>
<dbReference type="RefSeq" id="WP_110301230.1">
    <property type="nucleotide sequence ID" value="NZ_QICM01000035.1"/>
</dbReference>
<dbReference type="Pfam" id="PF02397">
    <property type="entry name" value="Bac_transf"/>
    <property type="match status" value="1"/>
</dbReference>
<comment type="caution">
    <text evidence="4">The sequence shown here is derived from an EMBL/GenBank/DDBJ whole genome shotgun (WGS) entry which is preliminary data.</text>
</comment>
<comment type="similarity">
    <text evidence="1">Belongs to the bacterial sugar transferase family.</text>
</comment>
<feature type="domain" description="Bacterial sugar transferase" evidence="3">
    <location>
        <begin position="3"/>
        <end position="182"/>
    </location>
</feature>
<dbReference type="PANTHER" id="PTHR30576">
    <property type="entry name" value="COLANIC BIOSYNTHESIS UDP-GLUCOSE LIPID CARRIER TRANSFERASE"/>
    <property type="match status" value="1"/>
</dbReference>
<keyword evidence="2" id="KW-1133">Transmembrane helix</keyword>
<protein>
    <submittedName>
        <fullName evidence="4">O-antigen biosynthesis protein WbqP</fullName>
    </submittedName>
</protein>
<gene>
    <name evidence="4" type="ORF">C8C78_13521</name>
</gene>
<name>A0A318DXV0_9FIRM</name>
<organism evidence="4 5">
    <name type="scientific">Halanaerobium congolense</name>
    <dbReference type="NCBI Taxonomy" id="54121"/>
    <lineage>
        <taxon>Bacteria</taxon>
        <taxon>Bacillati</taxon>
        <taxon>Bacillota</taxon>
        <taxon>Clostridia</taxon>
        <taxon>Halanaerobiales</taxon>
        <taxon>Halanaerobiaceae</taxon>
        <taxon>Halanaerobium</taxon>
    </lineage>
</organism>